<accession>A0ACC0PEH9</accession>
<sequence>MSCCWDFAAGIYFSWGNFQSGFTLLGLSGCWKMIISYDGLVLAEWRIAEVTHMRWLDCLIAEFGLAVDALKYSTLSCLGLAVE</sequence>
<evidence type="ECO:0000313" key="1">
    <source>
        <dbReference type="EMBL" id="KAI8563566.1"/>
    </source>
</evidence>
<comment type="caution">
    <text evidence="1">The sequence shown here is derived from an EMBL/GenBank/DDBJ whole genome shotgun (WGS) entry which is preliminary data.</text>
</comment>
<name>A0ACC0PEH9_RHOML</name>
<protein>
    <submittedName>
        <fullName evidence="1">Uncharacterized protein</fullName>
    </submittedName>
</protein>
<dbReference type="EMBL" id="CM046390">
    <property type="protein sequence ID" value="KAI8563566.1"/>
    <property type="molecule type" value="Genomic_DNA"/>
</dbReference>
<dbReference type="Proteomes" id="UP001062846">
    <property type="component" value="Chromosome 3"/>
</dbReference>
<organism evidence="1 2">
    <name type="scientific">Rhododendron molle</name>
    <name type="common">Chinese azalea</name>
    <name type="synonym">Azalea mollis</name>
    <dbReference type="NCBI Taxonomy" id="49168"/>
    <lineage>
        <taxon>Eukaryota</taxon>
        <taxon>Viridiplantae</taxon>
        <taxon>Streptophyta</taxon>
        <taxon>Embryophyta</taxon>
        <taxon>Tracheophyta</taxon>
        <taxon>Spermatophyta</taxon>
        <taxon>Magnoliopsida</taxon>
        <taxon>eudicotyledons</taxon>
        <taxon>Gunneridae</taxon>
        <taxon>Pentapetalae</taxon>
        <taxon>asterids</taxon>
        <taxon>Ericales</taxon>
        <taxon>Ericaceae</taxon>
        <taxon>Ericoideae</taxon>
        <taxon>Rhodoreae</taxon>
        <taxon>Rhododendron</taxon>
    </lineage>
</organism>
<gene>
    <name evidence="1" type="ORF">RHMOL_Rhmol03G0119300</name>
</gene>
<evidence type="ECO:0000313" key="2">
    <source>
        <dbReference type="Proteomes" id="UP001062846"/>
    </source>
</evidence>
<proteinExistence type="predicted"/>
<reference evidence="1" key="1">
    <citation type="submission" date="2022-02" db="EMBL/GenBank/DDBJ databases">
        <title>Plant Genome Project.</title>
        <authorList>
            <person name="Zhang R.-G."/>
        </authorList>
    </citation>
    <scope>NUCLEOTIDE SEQUENCE</scope>
    <source>
        <strain evidence="1">AT1</strain>
    </source>
</reference>
<keyword evidence="2" id="KW-1185">Reference proteome</keyword>